<sequence length="307" mass="34969">MKDKRSYDIIIWGASGFTGKLVCQYLMKNYGVGIGSAFRWAIAGRNHKKLETIRKDLKLNNPEEMPILIGDSLDMESLIAITSKTKVILTTVGPYSLYGKTLIEACIKTRTHYCDLTGEMPFIHHTINNFHKSAEKEKVKIVHSCGFDSIPSDLGCFMLQDHSIRKFGTPLNRIRLYVRKIKGGVSGGTIASMLEIMKLAKDKTTRKILKNPYSLYPKNTQVGPRQPNQKKIEWDNTIQGWTGPFIMSGFNSAIVRRTNALLNLKYGKNFIYDEVSTYPNRPFSRTKAKISRLWLGLIITLLYFRFS</sequence>
<gene>
    <name evidence="2" type="ORF">METZ01_LOCUS311091</name>
</gene>
<dbReference type="AlphaFoldDB" id="A0A382NDB9"/>
<dbReference type="GO" id="GO:0009247">
    <property type="term" value="P:glycolipid biosynthetic process"/>
    <property type="evidence" value="ECO:0007669"/>
    <property type="project" value="TreeGrafter"/>
</dbReference>
<dbReference type="InterPro" id="IPR005097">
    <property type="entry name" value="Sacchrp_dh_NADP-bd"/>
</dbReference>
<dbReference type="PANTHER" id="PTHR12286:SF5">
    <property type="entry name" value="SACCHAROPINE DEHYDROGENASE-LIKE OXIDOREDUCTASE"/>
    <property type="match status" value="1"/>
</dbReference>
<dbReference type="SUPFAM" id="SSF51735">
    <property type="entry name" value="NAD(P)-binding Rossmann-fold domains"/>
    <property type="match status" value="1"/>
</dbReference>
<proteinExistence type="predicted"/>
<reference evidence="2" key="1">
    <citation type="submission" date="2018-05" db="EMBL/GenBank/DDBJ databases">
        <authorList>
            <person name="Lanie J.A."/>
            <person name="Ng W.-L."/>
            <person name="Kazmierczak K.M."/>
            <person name="Andrzejewski T.M."/>
            <person name="Davidsen T.M."/>
            <person name="Wayne K.J."/>
            <person name="Tettelin H."/>
            <person name="Glass J.I."/>
            <person name="Rusch D."/>
            <person name="Podicherti R."/>
            <person name="Tsui H.-C.T."/>
            <person name="Winkler M.E."/>
        </authorList>
    </citation>
    <scope>NUCLEOTIDE SEQUENCE</scope>
</reference>
<evidence type="ECO:0000259" key="1">
    <source>
        <dbReference type="Pfam" id="PF03435"/>
    </source>
</evidence>
<name>A0A382NDB9_9ZZZZ</name>
<dbReference type="GO" id="GO:0005886">
    <property type="term" value="C:plasma membrane"/>
    <property type="evidence" value="ECO:0007669"/>
    <property type="project" value="TreeGrafter"/>
</dbReference>
<protein>
    <recommendedName>
        <fullName evidence="1">Saccharopine dehydrogenase NADP binding domain-containing protein</fullName>
    </recommendedName>
</protein>
<dbReference type="EMBL" id="UINC01099172">
    <property type="protein sequence ID" value="SVC58237.1"/>
    <property type="molecule type" value="Genomic_DNA"/>
</dbReference>
<organism evidence="2">
    <name type="scientific">marine metagenome</name>
    <dbReference type="NCBI Taxonomy" id="408172"/>
    <lineage>
        <taxon>unclassified sequences</taxon>
        <taxon>metagenomes</taxon>
        <taxon>ecological metagenomes</taxon>
    </lineage>
</organism>
<feature type="domain" description="Saccharopine dehydrogenase NADP binding" evidence="1">
    <location>
        <begin position="9"/>
        <end position="140"/>
    </location>
</feature>
<feature type="non-terminal residue" evidence="2">
    <location>
        <position position="307"/>
    </location>
</feature>
<dbReference type="Gene3D" id="3.40.50.720">
    <property type="entry name" value="NAD(P)-binding Rossmann-like Domain"/>
    <property type="match status" value="1"/>
</dbReference>
<dbReference type="InterPro" id="IPR051276">
    <property type="entry name" value="Saccharopine_DH-like_oxidrdct"/>
</dbReference>
<dbReference type="Pfam" id="PF03435">
    <property type="entry name" value="Sacchrp_dh_NADP"/>
    <property type="match status" value="1"/>
</dbReference>
<evidence type="ECO:0000313" key="2">
    <source>
        <dbReference type="EMBL" id="SVC58237.1"/>
    </source>
</evidence>
<accession>A0A382NDB9</accession>
<dbReference type="InterPro" id="IPR036291">
    <property type="entry name" value="NAD(P)-bd_dom_sf"/>
</dbReference>
<dbReference type="PANTHER" id="PTHR12286">
    <property type="entry name" value="SACCHAROPINE DEHYDROGENASE-LIKE OXIDOREDUCTASE"/>
    <property type="match status" value="1"/>
</dbReference>